<evidence type="ECO:0000256" key="1">
    <source>
        <dbReference type="SAM" id="Phobius"/>
    </source>
</evidence>
<organism evidence="2">
    <name type="scientific">Cacopsylla melanoneura</name>
    <dbReference type="NCBI Taxonomy" id="428564"/>
    <lineage>
        <taxon>Eukaryota</taxon>
        <taxon>Metazoa</taxon>
        <taxon>Ecdysozoa</taxon>
        <taxon>Arthropoda</taxon>
        <taxon>Hexapoda</taxon>
        <taxon>Insecta</taxon>
        <taxon>Pterygota</taxon>
        <taxon>Neoptera</taxon>
        <taxon>Paraneoptera</taxon>
        <taxon>Hemiptera</taxon>
        <taxon>Sternorrhyncha</taxon>
        <taxon>Psylloidea</taxon>
        <taxon>Psyllidae</taxon>
        <taxon>Psyllinae</taxon>
        <taxon>Cacopsylla</taxon>
    </lineage>
</organism>
<dbReference type="AlphaFoldDB" id="A0A8D8RBF0"/>
<reference evidence="2" key="1">
    <citation type="submission" date="2021-05" db="EMBL/GenBank/DDBJ databases">
        <authorList>
            <person name="Alioto T."/>
            <person name="Alioto T."/>
            <person name="Gomez Garrido J."/>
        </authorList>
    </citation>
    <scope>NUCLEOTIDE SEQUENCE</scope>
</reference>
<keyword evidence="1" id="KW-1133">Transmembrane helix</keyword>
<name>A0A8D8RBF0_9HEMI</name>
<feature type="transmembrane region" description="Helical" evidence="1">
    <location>
        <begin position="38"/>
        <end position="61"/>
    </location>
</feature>
<keyword evidence="1" id="KW-0812">Transmembrane</keyword>
<protein>
    <submittedName>
        <fullName evidence="2">Uncharacterized protein</fullName>
    </submittedName>
</protein>
<feature type="transmembrane region" description="Helical" evidence="1">
    <location>
        <begin position="68"/>
        <end position="89"/>
    </location>
</feature>
<evidence type="ECO:0000313" key="2">
    <source>
        <dbReference type="EMBL" id="CAG6646500.1"/>
    </source>
</evidence>
<dbReference type="EMBL" id="HBUF01142228">
    <property type="protein sequence ID" value="CAG6646500.1"/>
    <property type="molecule type" value="Transcribed_RNA"/>
</dbReference>
<accession>A0A8D8RBF0</accession>
<keyword evidence="1" id="KW-0472">Membrane</keyword>
<sequence>MRSVCHQITQSHSDISIHSEFHTQEKSIFIPQTFNSTVFLILAPSFSSTSSLLSSLNILLFTPECYSFFNLFYSVSFLFSKSGTVNFLILNSHSLLVFY</sequence>
<proteinExistence type="predicted"/>